<protein>
    <recommendedName>
        <fullName evidence="1">Transposase-associated domain-containing protein</fullName>
    </recommendedName>
</protein>
<dbReference type="Proteomes" id="UP000593564">
    <property type="component" value="Unassembled WGS sequence"/>
</dbReference>
<proteinExistence type="predicted"/>
<organism evidence="2 3">
    <name type="scientific">Camellia sinensis</name>
    <name type="common">Tea plant</name>
    <name type="synonym">Thea sinensis</name>
    <dbReference type="NCBI Taxonomy" id="4442"/>
    <lineage>
        <taxon>Eukaryota</taxon>
        <taxon>Viridiplantae</taxon>
        <taxon>Streptophyta</taxon>
        <taxon>Embryophyta</taxon>
        <taxon>Tracheophyta</taxon>
        <taxon>Spermatophyta</taxon>
        <taxon>Magnoliopsida</taxon>
        <taxon>eudicotyledons</taxon>
        <taxon>Gunneridae</taxon>
        <taxon>Pentapetalae</taxon>
        <taxon>asterids</taxon>
        <taxon>Ericales</taxon>
        <taxon>Theaceae</taxon>
        <taxon>Camellia</taxon>
    </lineage>
</organism>
<gene>
    <name evidence="2" type="ORF">HYC85_003907</name>
</gene>
<accession>A0A7J7HUZ0</accession>
<evidence type="ECO:0000313" key="2">
    <source>
        <dbReference type="EMBL" id="KAF5956682.1"/>
    </source>
</evidence>
<keyword evidence="3" id="KW-1185">Reference proteome</keyword>
<comment type="caution">
    <text evidence="2">The sequence shown here is derived from an EMBL/GenBank/DDBJ whole genome shotgun (WGS) entry which is preliminary data.</text>
</comment>
<feature type="domain" description="Transposase-associated" evidence="1">
    <location>
        <begin position="6"/>
        <end position="80"/>
    </location>
</feature>
<dbReference type="InterPro" id="IPR029480">
    <property type="entry name" value="Transpos_assoc"/>
</dbReference>
<evidence type="ECO:0000259" key="1">
    <source>
        <dbReference type="Pfam" id="PF13963"/>
    </source>
</evidence>
<reference evidence="3" key="1">
    <citation type="journal article" date="2020" name="Nat. Commun.">
        <title>Genome assembly of wild tea tree DASZ reveals pedigree and selection history of tea varieties.</title>
        <authorList>
            <person name="Zhang W."/>
            <person name="Zhang Y."/>
            <person name="Qiu H."/>
            <person name="Guo Y."/>
            <person name="Wan H."/>
            <person name="Zhang X."/>
            <person name="Scossa F."/>
            <person name="Alseekh S."/>
            <person name="Zhang Q."/>
            <person name="Wang P."/>
            <person name="Xu L."/>
            <person name="Schmidt M.H."/>
            <person name="Jia X."/>
            <person name="Li D."/>
            <person name="Zhu A."/>
            <person name="Guo F."/>
            <person name="Chen W."/>
            <person name="Ni D."/>
            <person name="Usadel B."/>
            <person name="Fernie A.R."/>
            <person name="Wen W."/>
        </authorList>
    </citation>
    <scope>NUCLEOTIDE SEQUENCE [LARGE SCALE GENOMIC DNA]</scope>
    <source>
        <strain evidence="3">cv. G240</strain>
    </source>
</reference>
<sequence>MAQINKGWMTIKNRLSNREYQEGVNSFIEFAMRSIGLEDKLRCPCIYCLNDKIRTTQVVRIHLIRRGISLSYKTWVHHGELVPVAQSLIPNKGHHDIYSEIVREDQDDGDDLPTMLEKVCRDFAMNDEGDELPATSKSVDRRNLDKLFEDAQRKIYTDCTRLTVLSFVIKMFHIKVFNKWSNNSFDMHT</sequence>
<evidence type="ECO:0000313" key="3">
    <source>
        <dbReference type="Proteomes" id="UP000593564"/>
    </source>
</evidence>
<reference evidence="2 3" key="2">
    <citation type="submission" date="2020-07" db="EMBL/GenBank/DDBJ databases">
        <title>Genome assembly of wild tea tree DASZ reveals pedigree and selection history of tea varieties.</title>
        <authorList>
            <person name="Zhang W."/>
        </authorList>
    </citation>
    <scope>NUCLEOTIDE SEQUENCE [LARGE SCALE GENOMIC DNA]</scope>
    <source>
        <strain evidence="3">cv. G240</strain>
        <tissue evidence="2">Leaf</tissue>
    </source>
</reference>
<dbReference type="AlphaFoldDB" id="A0A7J7HUZ0"/>
<dbReference type="Pfam" id="PF13963">
    <property type="entry name" value="Transpos_assoc"/>
    <property type="match status" value="1"/>
</dbReference>
<name>A0A7J7HUZ0_CAMSI</name>
<dbReference type="EMBL" id="JACBKZ010000002">
    <property type="protein sequence ID" value="KAF5956682.1"/>
    <property type="molecule type" value="Genomic_DNA"/>
</dbReference>